<comment type="caution">
    <text evidence="1">The sequence shown here is derived from an EMBL/GenBank/DDBJ whole genome shotgun (WGS) entry which is preliminary data.</text>
</comment>
<name>G4TZQ7_SERID</name>
<accession>G4TZQ7</accession>
<protein>
    <submittedName>
        <fullName evidence="1">Uncharacterized protein</fullName>
    </submittedName>
</protein>
<dbReference type="Proteomes" id="UP000007148">
    <property type="component" value="Unassembled WGS sequence"/>
</dbReference>
<dbReference type="InParanoid" id="G4TZQ7"/>
<dbReference type="HOGENOM" id="CLU_2400504_0_0_1"/>
<gene>
    <name evidence="1" type="ORF">PIIN_10786</name>
</gene>
<proteinExistence type="predicted"/>
<dbReference type="AlphaFoldDB" id="G4TZQ7"/>
<reference evidence="1 2" key="1">
    <citation type="journal article" date="2011" name="PLoS Pathog.">
        <title>Endophytic Life Strategies Decoded by Genome and Transcriptome Analyses of the Mutualistic Root Symbiont Piriformospora indica.</title>
        <authorList>
            <person name="Zuccaro A."/>
            <person name="Lahrmann U."/>
            <person name="Guldener U."/>
            <person name="Langen G."/>
            <person name="Pfiffi S."/>
            <person name="Biedenkopf D."/>
            <person name="Wong P."/>
            <person name="Samans B."/>
            <person name="Grimm C."/>
            <person name="Basiewicz M."/>
            <person name="Murat C."/>
            <person name="Martin F."/>
            <person name="Kogel K.H."/>
        </authorList>
    </citation>
    <scope>NUCLEOTIDE SEQUENCE [LARGE SCALE GENOMIC DNA]</scope>
    <source>
        <strain evidence="1 2">DSM 11827</strain>
    </source>
</reference>
<dbReference type="EMBL" id="CAFZ01001012">
    <property type="protein sequence ID" value="CCA76800.1"/>
    <property type="molecule type" value="Genomic_DNA"/>
</dbReference>
<dbReference type="STRING" id="1109443.G4TZQ7"/>
<organism evidence="1 2">
    <name type="scientific">Serendipita indica (strain DSM 11827)</name>
    <name type="common">Root endophyte fungus</name>
    <name type="synonym">Piriformospora indica</name>
    <dbReference type="NCBI Taxonomy" id="1109443"/>
    <lineage>
        <taxon>Eukaryota</taxon>
        <taxon>Fungi</taxon>
        <taxon>Dikarya</taxon>
        <taxon>Basidiomycota</taxon>
        <taxon>Agaricomycotina</taxon>
        <taxon>Agaricomycetes</taxon>
        <taxon>Sebacinales</taxon>
        <taxon>Serendipitaceae</taxon>
        <taxon>Serendipita</taxon>
    </lineage>
</organism>
<evidence type="ECO:0000313" key="1">
    <source>
        <dbReference type="EMBL" id="CCA76800.1"/>
    </source>
</evidence>
<sequence length="93" mass="10200">MRIERKGLSSRHDTTSATIKPDYAFATVVGVSLGKVTYRPPANVLEEAMAVTTRLRPTLARALLGWEPRKAGLVDGMVTYLEAYKGSISTLLY</sequence>
<keyword evidence="2" id="KW-1185">Reference proteome</keyword>
<evidence type="ECO:0000313" key="2">
    <source>
        <dbReference type="Proteomes" id="UP000007148"/>
    </source>
</evidence>